<name>A0AAN6NF01_9PEZI</name>
<dbReference type="AlphaFoldDB" id="A0AAN6NF01"/>
<keyword evidence="2" id="KW-0539">Nucleus</keyword>
<feature type="transmembrane region" description="Helical" evidence="4">
    <location>
        <begin position="60"/>
        <end position="81"/>
    </location>
</feature>
<dbReference type="GO" id="GO:0006355">
    <property type="term" value="P:regulation of DNA-templated transcription"/>
    <property type="evidence" value="ECO:0007669"/>
    <property type="project" value="InterPro"/>
</dbReference>
<reference evidence="6" key="1">
    <citation type="journal article" date="2023" name="Mol. Phylogenet. Evol.">
        <title>Genome-scale phylogeny and comparative genomics of the fungal order Sordariales.</title>
        <authorList>
            <person name="Hensen N."/>
            <person name="Bonometti L."/>
            <person name="Westerberg I."/>
            <person name="Brannstrom I.O."/>
            <person name="Guillou S."/>
            <person name="Cros-Aarteil S."/>
            <person name="Calhoun S."/>
            <person name="Haridas S."/>
            <person name="Kuo A."/>
            <person name="Mondo S."/>
            <person name="Pangilinan J."/>
            <person name="Riley R."/>
            <person name="LaButti K."/>
            <person name="Andreopoulos B."/>
            <person name="Lipzen A."/>
            <person name="Chen C."/>
            <person name="Yan M."/>
            <person name="Daum C."/>
            <person name="Ng V."/>
            <person name="Clum A."/>
            <person name="Steindorff A."/>
            <person name="Ohm R.A."/>
            <person name="Martin F."/>
            <person name="Silar P."/>
            <person name="Natvig D.O."/>
            <person name="Lalanne C."/>
            <person name="Gautier V."/>
            <person name="Ament-Velasquez S.L."/>
            <person name="Kruys A."/>
            <person name="Hutchinson M.I."/>
            <person name="Powell A.J."/>
            <person name="Barry K."/>
            <person name="Miller A.N."/>
            <person name="Grigoriev I.V."/>
            <person name="Debuchy R."/>
            <person name="Gladieux P."/>
            <person name="Hiltunen Thoren M."/>
            <person name="Johannesson H."/>
        </authorList>
    </citation>
    <scope>NUCLEOTIDE SEQUENCE [LARGE SCALE GENOMIC DNA]</scope>
    <source>
        <strain evidence="6">CBS 340.73</strain>
    </source>
</reference>
<protein>
    <submittedName>
        <fullName evidence="5">Uncharacterized protein</fullName>
    </submittedName>
</protein>
<dbReference type="GO" id="GO:0005634">
    <property type="term" value="C:nucleus"/>
    <property type="evidence" value="ECO:0007669"/>
    <property type="project" value="UniProtKB-SubCell"/>
</dbReference>
<evidence type="ECO:0000313" key="5">
    <source>
        <dbReference type="EMBL" id="KAK3942983.1"/>
    </source>
</evidence>
<comment type="caution">
    <text evidence="5">The sequence shown here is derived from an EMBL/GenBank/DDBJ whole genome shotgun (WGS) entry which is preliminary data.</text>
</comment>
<evidence type="ECO:0000256" key="1">
    <source>
        <dbReference type="ARBA" id="ARBA00004123"/>
    </source>
</evidence>
<keyword evidence="4" id="KW-0472">Membrane</keyword>
<dbReference type="EMBL" id="MU853769">
    <property type="protein sequence ID" value="KAK3942983.1"/>
    <property type="molecule type" value="Genomic_DNA"/>
</dbReference>
<feature type="transmembrane region" description="Helical" evidence="4">
    <location>
        <begin position="12"/>
        <end position="30"/>
    </location>
</feature>
<dbReference type="SMART" id="SM00384">
    <property type="entry name" value="AT_hook"/>
    <property type="match status" value="2"/>
</dbReference>
<dbReference type="PRINTS" id="PR00929">
    <property type="entry name" value="ATHOOK"/>
</dbReference>
<evidence type="ECO:0000313" key="6">
    <source>
        <dbReference type="Proteomes" id="UP001303473"/>
    </source>
</evidence>
<dbReference type="Proteomes" id="UP001303473">
    <property type="component" value="Unassembled WGS sequence"/>
</dbReference>
<dbReference type="PROSITE" id="PS00354">
    <property type="entry name" value="HMGI_Y"/>
    <property type="match status" value="1"/>
</dbReference>
<dbReference type="GO" id="GO:0003677">
    <property type="term" value="F:DNA binding"/>
    <property type="evidence" value="ECO:0007669"/>
    <property type="project" value="InterPro"/>
</dbReference>
<proteinExistence type="predicted"/>
<keyword evidence="6" id="KW-1185">Reference proteome</keyword>
<keyword evidence="4" id="KW-1133">Transmembrane helix</keyword>
<feature type="region of interest" description="Disordered" evidence="3">
    <location>
        <begin position="409"/>
        <end position="529"/>
    </location>
</feature>
<accession>A0AAN6NF01</accession>
<feature type="compositionally biased region" description="Acidic residues" evidence="3">
    <location>
        <begin position="493"/>
        <end position="503"/>
    </location>
</feature>
<organism evidence="5 6">
    <name type="scientific">Diplogelasinospora grovesii</name>
    <dbReference type="NCBI Taxonomy" id="303347"/>
    <lineage>
        <taxon>Eukaryota</taxon>
        <taxon>Fungi</taxon>
        <taxon>Dikarya</taxon>
        <taxon>Ascomycota</taxon>
        <taxon>Pezizomycotina</taxon>
        <taxon>Sordariomycetes</taxon>
        <taxon>Sordariomycetidae</taxon>
        <taxon>Sordariales</taxon>
        <taxon>Diplogelasinosporaceae</taxon>
        <taxon>Diplogelasinospora</taxon>
    </lineage>
</organism>
<feature type="compositionally biased region" description="Low complexity" evidence="3">
    <location>
        <begin position="453"/>
        <end position="464"/>
    </location>
</feature>
<gene>
    <name evidence="5" type="ORF">QBC46DRAFT_378629</name>
</gene>
<feature type="compositionally biased region" description="Basic and acidic residues" evidence="3">
    <location>
        <begin position="418"/>
        <end position="431"/>
    </location>
</feature>
<evidence type="ECO:0000256" key="3">
    <source>
        <dbReference type="SAM" id="MobiDB-lite"/>
    </source>
</evidence>
<comment type="subcellular location">
    <subcellularLocation>
        <location evidence="1">Nucleus</location>
    </subcellularLocation>
</comment>
<evidence type="ECO:0000256" key="2">
    <source>
        <dbReference type="ARBA" id="ARBA00023242"/>
    </source>
</evidence>
<sequence length="561" mass="62178">MAPVPLEDEPRYTPLLLAISHVAAAVYLTYKVGRGLYRSHQELGPAQDTRHRISQRRKSIPVFASLAAVAFALAVSSGLTYRALSWRFWAHERGLIGSHGYANSYAHESHSSTKSGYYFAHWLSDTPIYLDALEIVAEKARRFWWGQQLDLATVSWNMFLTLEGRRRNIPFLWAYPLLAQLVSLSFAMNLFYVAVLLTPSTIPGRDSWQDSRLGRLWSRVFPPKPHNWRPKPLVFVLPLLLSYSTIFQLPHAAGTTSFPAVAVATKLASLSPLILHSVVPESWGTVHAHPHDASSAYKRIFQFMFVANVFLHGRTTAIGLRDNLPSSYRHRHTFKIPFDTEKRPTWERGATAFERILDSMSEHPAVAAAGRDVLLCALSLGLWAAFRAMDVRDMLQLMWPLSKAISGSSQSVQAPEVVETKVEESHVEDMPPPKPVTNGLSSVRRGRGRPAKSSRIGSISSSDGIADEHLSMMETPTRRGRGRPRKVKQEPEEVREEDSEEVPGDQTYEPSPAESASIVEGDVVPESDFDGESASVAWALTALAGLGASSTAVFGADCVSR</sequence>
<dbReference type="InterPro" id="IPR017956">
    <property type="entry name" value="AT_hook_DNA-bd_motif"/>
</dbReference>
<evidence type="ECO:0000256" key="4">
    <source>
        <dbReference type="SAM" id="Phobius"/>
    </source>
</evidence>
<keyword evidence="4" id="KW-0812">Transmembrane</keyword>
<dbReference type="InterPro" id="IPR000637">
    <property type="entry name" value="HMGI/Y_DNA-bd_CS"/>
</dbReference>